<evidence type="ECO:0000256" key="1">
    <source>
        <dbReference type="SAM" id="MobiDB-lite"/>
    </source>
</evidence>
<dbReference type="GO" id="GO:0005737">
    <property type="term" value="C:cytoplasm"/>
    <property type="evidence" value="ECO:0007669"/>
    <property type="project" value="TreeGrafter"/>
</dbReference>
<evidence type="ECO:0000313" key="3">
    <source>
        <dbReference type="EMBL" id="MDO4841968.1"/>
    </source>
</evidence>
<keyword evidence="4" id="KW-1185">Reference proteome</keyword>
<feature type="domain" description="CobW/HypB/UreG nucleotide-binding" evidence="2">
    <location>
        <begin position="3"/>
        <end position="177"/>
    </location>
</feature>
<comment type="caution">
    <text evidence="3">The sequence shown here is derived from an EMBL/GenBank/DDBJ whole genome shotgun (WGS) entry which is preliminary data.</text>
</comment>
<dbReference type="InterPro" id="IPR027417">
    <property type="entry name" value="P-loop_NTPase"/>
</dbReference>
<dbReference type="EMBL" id="JAUMVS010000071">
    <property type="protein sequence ID" value="MDO4841968.1"/>
    <property type="molecule type" value="Genomic_DNA"/>
</dbReference>
<feature type="compositionally biased region" description="Basic and acidic residues" evidence="1">
    <location>
        <begin position="336"/>
        <end position="345"/>
    </location>
</feature>
<dbReference type="PANTHER" id="PTHR13748:SF62">
    <property type="entry name" value="COBW DOMAIN-CONTAINING PROTEIN"/>
    <property type="match status" value="1"/>
</dbReference>
<evidence type="ECO:0000313" key="4">
    <source>
        <dbReference type="Proteomes" id="UP001168575"/>
    </source>
</evidence>
<dbReference type="Pfam" id="PF02492">
    <property type="entry name" value="cobW"/>
    <property type="match status" value="1"/>
</dbReference>
<proteinExistence type="predicted"/>
<dbReference type="InterPro" id="IPR036627">
    <property type="entry name" value="CobW-likC_sf"/>
</dbReference>
<protein>
    <submittedName>
        <fullName evidence="3">GTP-binding protein</fullName>
    </submittedName>
</protein>
<dbReference type="Gene3D" id="3.40.50.300">
    <property type="entry name" value="P-loop containing nucleotide triphosphate hydrolases"/>
    <property type="match status" value="1"/>
</dbReference>
<gene>
    <name evidence="3" type="ORF">Q3982_04745</name>
</gene>
<dbReference type="Proteomes" id="UP001168575">
    <property type="component" value="Unassembled WGS sequence"/>
</dbReference>
<dbReference type="PANTHER" id="PTHR13748">
    <property type="entry name" value="COBW-RELATED"/>
    <property type="match status" value="1"/>
</dbReference>
<dbReference type="InterPro" id="IPR051316">
    <property type="entry name" value="Zinc-reg_GTPase_activator"/>
</dbReference>
<sequence>MKILVVSGFLGAGKTTFITQMVKNFPNRRFAIYENEFAGQGIDTDRLKDDLEVDIYESLENCVCCSGKADFSASIITISCSVNPEFLIVEPTGLAKLGNVIQNIQQILYGDISLLEPALILDAHAHKRNWNLSPEIYEDQICNSRIIFLSKTSFLITEEIEAVKRDVLRLNPDAQIIDTDFRSFGRDIFWQLLNLPFGSIFTGVRDKLEIGDGDKFAPGDFFTGVRDKSESDAFFTGDGDKFSWREHLSLTPLQKQADAGDSCASELISDTTANDEHLSLTPLQKQADAGDSCASELISDTTANDEHLSLTPLQKCPGTGVSPRPSFISDTTANHNESHDHHHHHEEGCGCDECRAAGNLSHEHDSGHLHEKHHNHAEQHETSGFEQMTFDEIGFETPVHLIAFLNGLVWGSCGEVARAKGCVPCGKEWLKFDLVDTIWEIADSTPKDQPSCIVIGKNLQKSKIKALL</sequence>
<evidence type="ECO:0000259" key="2">
    <source>
        <dbReference type="Pfam" id="PF02492"/>
    </source>
</evidence>
<accession>A0AA43RHL3</accession>
<dbReference type="Gene3D" id="3.30.1220.10">
    <property type="entry name" value="CobW-like, C-terminal domain"/>
    <property type="match status" value="1"/>
</dbReference>
<organism evidence="3 4">
    <name type="scientific">Phoenicibacter congonensis</name>
    <dbReference type="NCBI Taxonomy" id="1944646"/>
    <lineage>
        <taxon>Bacteria</taxon>
        <taxon>Bacillati</taxon>
        <taxon>Actinomycetota</taxon>
        <taxon>Coriobacteriia</taxon>
        <taxon>Eggerthellales</taxon>
        <taxon>Eggerthellaceae</taxon>
        <taxon>Phoenicibacter</taxon>
    </lineage>
</organism>
<dbReference type="SUPFAM" id="SSF52540">
    <property type="entry name" value="P-loop containing nucleoside triphosphate hydrolases"/>
    <property type="match status" value="1"/>
</dbReference>
<name>A0AA43RHL3_9ACTN</name>
<feature type="region of interest" description="Disordered" evidence="1">
    <location>
        <begin position="362"/>
        <end position="382"/>
    </location>
</feature>
<reference evidence="3" key="1">
    <citation type="submission" date="2023-07" db="EMBL/GenBank/DDBJ databases">
        <title>Between Cages and Wild: Unraveling the Impact of Captivity on Animal Microbiomes and Antimicrobial Resistance.</title>
        <authorList>
            <person name="Schmartz G.P."/>
            <person name="Rehner J."/>
            <person name="Schuff M.J."/>
            <person name="Becker S.L."/>
            <person name="Kravczyk M."/>
            <person name="Gurevich A."/>
            <person name="Francke R."/>
            <person name="Mueller R."/>
            <person name="Keller V."/>
            <person name="Keller A."/>
        </authorList>
    </citation>
    <scope>NUCLEOTIDE SEQUENCE</scope>
    <source>
        <strain evidence="3">S12M_St_49</strain>
    </source>
</reference>
<dbReference type="InterPro" id="IPR003495">
    <property type="entry name" value="CobW/HypB/UreG_nucleotide-bd"/>
</dbReference>
<dbReference type="AlphaFoldDB" id="A0AA43RHL3"/>
<feature type="region of interest" description="Disordered" evidence="1">
    <location>
        <begin position="304"/>
        <end position="345"/>
    </location>
</feature>